<reference evidence="3" key="1">
    <citation type="submission" date="2025-08" db="UniProtKB">
        <authorList>
            <consortium name="RefSeq"/>
        </authorList>
    </citation>
    <scope>IDENTIFICATION</scope>
</reference>
<name>A0A6J0IE27_9PASS</name>
<dbReference type="AlphaFoldDB" id="A0A6J0IE27"/>
<proteinExistence type="predicted"/>
<dbReference type="OrthoDB" id="10636703at2759"/>
<dbReference type="RefSeq" id="XP_017684184.1">
    <property type="nucleotide sequence ID" value="XM_017828695.1"/>
</dbReference>
<dbReference type="Proteomes" id="UP000504624">
    <property type="component" value="Unplaced"/>
</dbReference>
<evidence type="ECO:0000256" key="1">
    <source>
        <dbReference type="SAM" id="MobiDB-lite"/>
    </source>
</evidence>
<evidence type="ECO:0000313" key="3">
    <source>
        <dbReference type="RefSeq" id="XP_017684184.1"/>
    </source>
</evidence>
<sequence>MFWVRPCKLLSHRELPARLSLDGLASPLKLSAPGSLRESLFQQTGPIRSTRLLLERGLEKRDGGEGVSPTPPGPRVPPARRFPANTGARTLPQPLEDQRFVTWRRKPGASNTEIISWIVPDVTEEAGKPQAFFLCQALPWKGLFFAPAQSKERGKELWPEDTLQPRGQEATCRSAS</sequence>
<gene>
    <name evidence="3" type="primary">LOC108504079</name>
</gene>
<evidence type="ECO:0000313" key="2">
    <source>
        <dbReference type="Proteomes" id="UP000504624"/>
    </source>
</evidence>
<feature type="region of interest" description="Disordered" evidence="1">
    <location>
        <begin position="58"/>
        <end position="90"/>
    </location>
</feature>
<dbReference type="GeneID" id="108504079"/>
<protein>
    <submittedName>
        <fullName evidence="3">Uncharacterized protein LOC108504079 isoform X2</fullName>
    </submittedName>
</protein>
<keyword evidence="2" id="KW-1185">Reference proteome</keyword>
<accession>A0A6J0IE27</accession>
<organism evidence="2 3">
    <name type="scientific">Lepidothrix coronata</name>
    <name type="common">blue-crowned manakin</name>
    <dbReference type="NCBI Taxonomy" id="321398"/>
    <lineage>
        <taxon>Eukaryota</taxon>
        <taxon>Metazoa</taxon>
        <taxon>Chordata</taxon>
        <taxon>Craniata</taxon>
        <taxon>Vertebrata</taxon>
        <taxon>Euteleostomi</taxon>
        <taxon>Archelosauria</taxon>
        <taxon>Archosauria</taxon>
        <taxon>Dinosauria</taxon>
        <taxon>Saurischia</taxon>
        <taxon>Theropoda</taxon>
        <taxon>Coelurosauria</taxon>
        <taxon>Aves</taxon>
        <taxon>Neognathae</taxon>
        <taxon>Neoaves</taxon>
        <taxon>Telluraves</taxon>
        <taxon>Australaves</taxon>
        <taxon>Passeriformes</taxon>
        <taxon>Pipridae</taxon>
        <taxon>Lepidothrix</taxon>
    </lineage>
</organism>
<feature type="region of interest" description="Disordered" evidence="1">
    <location>
        <begin position="151"/>
        <end position="176"/>
    </location>
</feature>